<dbReference type="PANTHER" id="PTHR34989">
    <property type="entry name" value="PROTEIN HDED"/>
    <property type="match status" value="1"/>
</dbReference>
<dbReference type="EMBL" id="FCNP01000018">
    <property type="protein sequence ID" value="CVI56029.1"/>
    <property type="molecule type" value="Genomic_DNA"/>
</dbReference>
<feature type="transmembrane region" description="Helical" evidence="1">
    <location>
        <begin position="98"/>
        <end position="119"/>
    </location>
</feature>
<organism evidence="2 3">
    <name type="scientific">Agrobacterium deltaense NCPPB 1641</name>
    <dbReference type="NCBI Taxonomy" id="1183425"/>
    <lineage>
        <taxon>Bacteria</taxon>
        <taxon>Pseudomonadati</taxon>
        <taxon>Pseudomonadota</taxon>
        <taxon>Alphaproteobacteria</taxon>
        <taxon>Hyphomicrobiales</taxon>
        <taxon>Rhizobiaceae</taxon>
        <taxon>Rhizobium/Agrobacterium group</taxon>
        <taxon>Agrobacterium</taxon>
    </lineage>
</organism>
<dbReference type="InterPro" id="IPR005325">
    <property type="entry name" value="DUF308_memb"/>
</dbReference>
<accession>A0A1S7TN54</accession>
<protein>
    <recommendedName>
        <fullName evidence="4">HdeD protein</fullName>
    </recommendedName>
</protein>
<feature type="transmembrane region" description="Helical" evidence="1">
    <location>
        <begin position="46"/>
        <end position="65"/>
    </location>
</feature>
<evidence type="ECO:0000313" key="3">
    <source>
        <dbReference type="Proteomes" id="UP000192140"/>
    </source>
</evidence>
<evidence type="ECO:0000256" key="1">
    <source>
        <dbReference type="SAM" id="Phobius"/>
    </source>
</evidence>
<dbReference type="AlphaFoldDB" id="A0A1S7TN54"/>
<keyword evidence="1" id="KW-0812">Transmembrane</keyword>
<reference evidence="2" key="1">
    <citation type="submission" date="2016-01" db="EMBL/GenBank/DDBJ databases">
        <authorList>
            <person name="Regsiter A."/>
            <person name="william w."/>
        </authorList>
    </citation>
    <scope>NUCLEOTIDE SEQUENCE</scope>
    <source>
        <strain evidence="2">NCPPB 1641</strain>
    </source>
</reference>
<feature type="transmembrane region" description="Helical" evidence="1">
    <location>
        <begin position="20"/>
        <end position="40"/>
    </location>
</feature>
<dbReference type="Proteomes" id="UP000192140">
    <property type="component" value="Unassembled WGS sequence"/>
</dbReference>
<feature type="transmembrane region" description="Helical" evidence="1">
    <location>
        <begin position="156"/>
        <end position="179"/>
    </location>
</feature>
<gene>
    <name evidence="2" type="ORF">AGR7A_Cc250082</name>
</gene>
<dbReference type="GO" id="GO:0005886">
    <property type="term" value="C:plasma membrane"/>
    <property type="evidence" value="ECO:0007669"/>
    <property type="project" value="TreeGrafter"/>
</dbReference>
<feature type="transmembrane region" description="Helical" evidence="1">
    <location>
        <begin position="131"/>
        <end position="150"/>
    </location>
</feature>
<feature type="transmembrane region" description="Helical" evidence="1">
    <location>
        <begin position="72"/>
        <end position="92"/>
    </location>
</feature>
<sequence length="182" mass="19153">MTQSLNASGFSPLKAKWGWLLALGLVLLAFGIIALGNLLVATVASVFYVGVMMLMGGVLQLFHAFQVKGWESVLFWTLSGLLYAIAGVIAFQNPDLTAAVLTLLMAISLIVAGIFRLVVGFRLKPATGWGWVATAGAVTALAGLVIAAGWPVNSLWVLGLFLAIDLIMQGFATIALAMAMRS</sequence>
<dbReference type="Pfam" id="PF03729">
    <property type="entry name" value="DUF308"/>
    <property type="match status" value="1"/>
</dbReference>
<keyword evidence="1" id="KW-0472">Membrane</keyword>
<name>A0A1S7TN54_9HYPH</name>
<keyword evidence="3" id="KW-1185">Reference proteome</keyword>
<evidence type="ECO:0008006" key="4">
    <source>
        <dbReference type="Google" id="ProtNLM"/>
    </source>
</evidence>
<evidence type="ECO:0000313" key="2">
    <source>
        <dbReference type="EMBL" id="CVI56029.1"/>
    </source>
</evidence>
<keyword evidence="1" id="KW-1133">Transmembrane helix</keyword>
<dbReference type="PANTHER" id="PTHR34989:SF1">
    <property type="entry name" value="PROTEIN HDED"/>
    <property type="match status" value="1"/>
</dbReference>
<comment type="caution">
    <text evidence="2">The sequence shown here is derived from an EMBL/GenBank/DDBJ whole genome shotgun (WGS) entry which is preliminary data.</text>
</comment>
<proteinExistence type="predicted"/>
<dbReference type="RefSeq" id="WP_080853227.1">
    <property type="nucleotide sequence ID" value="NZ_LT009775.1"/>
</dbReference>
<dbReference type="InterPro" id="IPR052712">
    <property type="entry name" value="Acid_resist_chaperone_HdeD"/>
</dbReference>